<evidence type="ECO:0000313" key="7">
    <source>
        <dbReference type="Proteomes" id="UP000028824"/>
    </source>
</evidence>
<organism evidence="6 7">
    <name type="scientific">Paenirhodobacter enshiensis</name>
    <dbReference type="NCBI Taxonomy" id="1105367"/>
    <lineage>
        <taxon>Bacteria</taxon>
        <taxon>Pseudomonadati</taxon>
        <taxon>Pseudomonadota</taxon>
        <taxon>Alphaproteobacteria</taxon>
        <taxon>Rhodobacterales</taxon>
        <taxon>Rhodobacter group</taxon>
        <taxon>Paenirhodobacter</taxon>
    </lineage>
</organism>
<keyword evidence="7" id="KW-1185">Reference proteome</keyword>
<dbReference type="AlphaFoldDB" id="A0A086XS69"/>
<comment type="caution">
    <text evidence="6">The sequence shown here is derived from an EMBL/GenBank/DDBJ whole genome shotgun (WGS) entry which is preliminary data.</text>
</comment>
<dbReference type="Pfam" id="PF13564">
    <property type="entry name" value="DoxX_2"/>
    <property type="match status" value="1"/>
</dbReference>
<dbReference type="RefSeq" id="WP_036639238.1">
    <property type="nucleotide sequence ID" value="NZ_JAYRGJ010000006.1"/>
</dbReference>
<feature type="transmembrane region" description="Helical" evidence="5">
    <location>
        <begin position="44"/>
        <end position="62"/>
    </location>
</feature>
<protein>
    <recommendedName>
        <fullName evidence="8">DoxX family protein</fullName>
    </recommendedName>
</protein>
<keyword evidence="3 5" id="KW-1133">Transmembrane helix</keyword>
<dbReference type="GO" id="GO:0016020">
    <property type="term" value="C:membrane"/>
    <property type="evidence" value="ECO:0007669"/>
    <property type="project" value="UniProtKB-SubCell"/>
</dbReference>
<feature type="transmembrane region" description="Helical" evidence="5">
    <location>
        <begin position="93"/>
        <end position="109"/>
    </location>
</feature>
<dbReference type="InterPro" id="IPR032808">
    <property type="entry name" value="DoxX"/>
</dbReference>
<evidence type="ECO:0008006" key="8">
    <source>
        <dbReference type="Google" id="ProtNLM"/>
    </source>
</evidence>
<evidence type="ECO:0000256" key="2">
    <source>
        <dbReference type="ARBA" id="ARBA00022692"/>
    </source>
</evidence>
<evidence type="ECO:0000313" key="6">
    <source>
        <dbReference type="EMBL" id="KFI24869.1"/>
    </source>
</evidence>
<feature type="transmembrane region" description="Helical" evidence="5">
    <location>
        <begin position="69"/>
        <end position="87"/>
    </location>
</feature>
<dbReference type="Proteomes" id="UP000028824">
    <property type="component" value="Unassembled WGS sequence"/>
</dbReference>
<evidence type="ECO:0000256" key="3">
    <source>
        <dbReference type="ARBA" id="ARBA00022989"/>
    </source>
</evidence>
<dbReference type="OrthoDB" id="7595779at2"/>
<evidence type="ECO:0000256" key="4">
    <source>
        <dbReference type="ARBA" id="ARBA00023136"/>
    </source>
</evidence>
<keyword evidence="2 5" id="KW-0812">Transmembrane</keyword>
<sequence length="110" mass="11758">MLSGYDPTLLAWALSAFFVAGGLFNIIAPPMLAAEYAHWGYPSWFHYITGLCELSAAALMAFPPTRLPGGVLAMAVMAAAVITVLWHHQRTHAIAPGIVFVLTGAMLSML</sequence>
<evidence type="ECO:0000256" key="1">
    <source>
        <dbReference type="ARBA" id="ARBA00004141"/>
    </source>
</evidence>
<dbReference type="EMBL" id="JFZB01000033">
    <property type="protein sequence ID" value="KFI24869.1"/>
    <property type="molecule type" value="Genomic_DNA"/>
</dbReference>
<keyword evidence="4 5" id="KW-0472">Membrane</keyword>
<feature type="transmembrane region" description="Helical" evidence="5">
    <location>
        <begin position="9"/>
        <end position="32"/>
    </location>
</feature>
<accession>A0A086XS69</accession>
<dbReference type="eggNOG" id="ENOG503330R">
    <property type="taxonomic scope" value="Bacteria"/>
</dbReference>
<comment type="subcellular location">
    <subcellularLocation>
        <location evidence="1">Membrane</location>
        <topology evidence="1">Multi-pass membrane protein</topology>
    </subcellularLocation>
</comment>
<proteinExistence type="predicted"/>
<gene>
    <name evidence="6" type="ORF">CG50_07690</name>
</gene>
<evidence type="ECO:0000256" key="5">
    <source>
        <dbReference type="SAM" id="Phobius"/>
    </source>
</evidence>
<reference evidence="6 7" key="1">
    <citation type="submission" date="2014-03" db="EMBL/GenBank/DDBJ databases">
        <title>Genome of Paenirhodobacter enshiensis DW2-9.</title>
        <authorList>
            <person name="Wang D."/>
            <person name="Wang G."/>
        </authorList>
    </citation>
    <scope>NUCLEOTIDE SEQUENCE [LARGE SCALE GENOMIC DNA]</scope>
    <source>
        <strain evidence="6 7">DW2-9</strain>
    </source>
</reference>
<name>A0A086XS69_9RHOB</name>